<sequence>MYLISGINLMTQLIDNDKPIYSQQAALDGFFVFMQCQIPVFARRQGKVPIITYAESGGL</sequence>
<dbReference type="AlphaFoldDB" id="A0A1W6SPM1"/>
<evidence type="ECO:0000313" key="1">
    <source>
        <dbReference type="EMBL" id="ARO87712.1"/>
    </source>
</evidence>
<name>A0A1W6SPM1_9PROT</name>
<dbReference type="KEGG" id="nlc:EBAPG3_007960"/>
<accession>A0A1W6SPM1</accession>
<dbReference type="EMBL" id="CP021106">
    <property type="protein sequence ID" value="ARO87712.1"/>
    <property type="molecule type" value="Genomic_DNA"/>
</dbReference>
<keyword evidence="2" id="KW-1185">Reference proteome</keyword>
<protein>
    <submittedName>
        <fullName evidence="1">Uncharacterized protein</fullName>
    </submittedName>
</protein>
<reference evidence="1 2" key="1">
    <citation type="journal article" date="2015" name="Int. J. Syst. Evol. Microbiol.">
        <title>Nitrosospira lacus sp. nov., a psychrotolerant, ammonia-oxidizing bacterium from sandy lake sediment.</title>
        <authorList>
            <person name="Urakawa H."/>
            <person name="Garcia J.C."/>
            <person name="Nielsen J.L."/>
            <person name="Le V.Q."/>
            <person name="Kozlowski J.A."/>
            <person name="Stein L.Y."/>
            <person name="Lim C.K."/>
            <person name="Pommerening-Roser A."/>
            <person name="Martens-Habbena W."/>
            <person name="Stahl D.A."/>
            <person name="Klotz M.G."/>
        </authorList>
    </citation>
    <scope>NUCLEOTIDE SEQUENCE [LARGE SCALE GENOMIC DNA]</scope>
    <source>
        <strain evidence="1 2">APG3</strain>
    </source>
</reference>
<gene>
    <name evidence="1" type="ORF">EBAPG3_007960</name>
</gene>
<evidence type="ECO:0000313" key="2">
    <source>
        <dbReference type="Proteomes" id="UP000012179"/>
    </source>
</evidence>
<dbReference type="Proteomes" id="UP000012179">
    <property type="component" value="Chromosome"/>
</dbReference>
<proteinExistence type="predicted"/>
<organism evidence="1 2">
    <name type="scientific">Nitrosospira lacus</name>
    <dbReference type="NCBI Taxonomy" id="1288494"/>
    <lineage>
        <taxon>Bacteria</taxon>
        <taxon>Pseudomonadati</taxon>
        <taxon>Pseudomonadota</taxon>
        <taxon>Betaproteobacteria</taxon>
        <taxon>Nitrosomonadales</taxon>
        <taxon>Nitrosomonadaceae</taxon>
        <taxon>Nitrosospira</taxon>
    </lineage>
</organism>